<dbReference type="Gene3D" id="3.30.70.2740">
    <property type="match status" value="1"/>
</dbReference>
<keyword evidence="3" id="KW-0285">Flavoprotein</keyword>
<dbReference type="PANTHER" id="PTHR43716:SF2">
    <property type="entry name" value="BLL6224 PROTEIN"/>
    <property type="match status" value="1"/>
</dbReference>
<dbReference type="SUPFAM" id="SSF55103">
    <property type="entry name" value="FAD-linked oxidases, C-terminal domain"/>
    <property type="match status" value="1"/>
</dbReference>
<dbReference type="InterPro" id="IPR016166">
    <property type="entry name" value="FAD-bd_PCMH"/>
</dbReference>
<dbReference type="SUPFAM" id="SSF56176">
    <property type="entry name" value="FAD-binding/transporter-associated domain-like"/>
    <property type="match status" value="1"/>
</dbReference>
<evidence type="ECO:0000256" key="2">
    <source>
        <dbReference type="ARBA" id="ARBA00008000"/>
    </source>
</evidence>
<dbReference type="GO" id="GO:0071949">
    <property type="term" value="F:FAD binding"/>
    <property type="evidence" value="ECO:0007669"/>
    <property type="project" value="InterPro"/>
</dbReference>
<dbReference type="Pfam" id="PF02913">
    <property type="entry name" value="FAD-oxidase_C"/>
    <property type="match status" value="1"/>
</dbReference>
<dbReference type="InterPro" id="IPR016169">
    <property type="entry name" value="FAD-bd_PCMH_sub2"/>
</dbReference>
<dbReference type="Gene3D" id="3.30.465.10">
    <property type="match status" value="1"/>
</dbReference>
<dbReference type="Gene3D" id="1.10.45.10">
    <property type="entry name" value="Vanillyl-alcohol Oxidase, Chain A, domain 4"/>
    <property type="match status" value="1"/>
</dbReference>
<accession>A0A484HBX2</accession>
<dbReference type="InterPro" id="IPR016171">
    <property type="entry name" value="Vanillyl_alc_oxidase_C-sub2"/>
</dbReference>
<sequence>MFEYSQLLERIAQVLGPDGLVTSTPSMDSYMHEERGLYHGRAVAVVRPASTSEAAAVVQLCAAAGVPLVPQGGNTSLVGGSVPWEHGSEILLSTKRLNRVRAVDSLNYTITVEAGCLLTDVQKAAATAGYLFPLSLGAAESCHIGGNLATNAGGLNVMRYGTARDLTLGLEVVLPDGQVWDGLRGLAKDNSGYALKHLFIGAEGTLGFITAAVLKLFPQPCDVQTALCALPGVEESLTLLSQARAASGDSVTAFELMPRLGLVFCLHHLPGIADPFAMAWPWYVLIELSTANRTAKLRTVLESLLEQSLVAGAIGDAVIADNLEKTASLWRIREGLPEAQRREGGSIKHDISVPVSRIPEFLTQATTAVTEYIPGIRVCAFGHVGDGNIHFNLSQPLTMDRKSFLNQWLQLNRVVHDIVIAMGGSIAAEHGIGRLKREEMIRCKNPVELELMRRIKKTLDPHYIMNPGKVIERT</sequence>
<dbReference type="FunFam" id="1.10.45.10:FF:000001">
    <property type="entry name" value="D-lactate dehydrogenase mitochondrial"/>
    <property type="match status" value="1"/>
</dbReference>
<dbReference type="InterPro" id="IPR004113">
    <property type="entry name" value="FAD-bd_oxidored_4_C"/>
</dbReference>
<dbReference type="EMBL" id="LR026963">
    <property type="protein sequence ID" value="VBB69302.1"/>
    <property type="molecule type" value="Genomic_DNA"/>
</dbReference>
<dbReference type="InterPro" id="IPR006094">
    <property type="entry name" value="Oxid_FAD_bind_N"/>
</dbReference>
<evidence type="ECO:0000256" key="1">
    <source>
        <dbReference type="ARBA" id="ARBA00001974"/>
    </source>
</evidence>
<dbReference type="Gene3D" id="3.30.70.2190">
    <property type="match status" value="1"/>
</dbReference>
<evidence type="ECO:0000313" key="6">
    <source>
        <dbReference type="EMBL" id="VBB69302.1"/>
    </source>
</evidence>
<feature type="domain" description="FAD-binding PCMH-type" evidence="5">
    <location>
        <begin position="38"/>
        <end position="219"/>
    </location>
</feature>
<gene>
    <name evidence="6" type="ORF">RIEGSTA812A_PEG_775</name>
</gene>
<comment type="similarity">
    <text evidence="2">Belongs to the FAD-binding oxidoreductase/transferase type 4 family.</text>
</comment>
<evidence type="ECO:0000256" key="3">
    <source>
        <dbReference type="ARBA" id="ARBA00022630"/>
    </source>
</evidence>
<proteinExistence type="inferred from homology"/>
<keyword evidence="4" id="KW-0274">FAD</keyword>
<protein>
    <submittedName>
        <fullName evidence="6">D-2-hydroxyglutarate dehydrogenase</fullName>
    </submittedName>
</protein>
<dbReference type="InterPro" id="IPR051264">
    <property type="entry name" value="FAD-oxidored/transferase_4"/>
</dbReference>
<dbReference type="InterPro" id="IPR016164">
    <property type="entry name" value="FAD-linked_Oxase-like_C"/>
</dbReference>
<reference evidence="6" key="1">
    <citation type="submission" date="2018-10" db="EMBL/GenBank/DDBJ databases">
        <authorList>
            <person name="Gruber-Vodicka H."/>
            <person name="Jaeckle O."/>
        </authorList>
    </citation>
    <scope>NUCLEOTIDE SEQUENCE</scope>
</reference>
<dbReference type="InterPro" id="IPR036318">
    <property type="entry name" value="FAD-bd_PCMH-like_sf"/>
</dbReference>
<comment type="cofactor">
    <cofactor evidence="1">
        <name>FAD</name>
        <dbReference type="ChEBI" id="CHEBI:57692"/>
    </cofactor>
</comment>
<dbReference type="GO" id="GO:0022904">
    <property type="term" value="P:respiratory electron transport chain"/>
    <property type="evidence" value="ECO:0007669"/>
    <property type="project" value="TreeGrafter"/>
</dbReference>
<dbReference type="PROSITE" id="PS51387">
    <property type="entry name" value="FAD_PCMH"/>
    <property type="match status" value="1"/>
</dbReference>
<evidence type="ECO:0000256" key="4">
    <source>
        <dbReference type="ARBA" id="ARBA00022827"/>
    </source>
</evidence>
<organism evidence="6">
    <name type="scientific">invertebrate metagenome</name>
    <dbReference type="NCBI Taxonomy" id="1711999"/>
    <lineage>
        <taxon>unclassified sequences</taxon>
        <taxon>metagenomes</taxon>
        <taxon>organismal metagenomes</taxon>
    </lineage>
</organism>
<dbReference type="GO" id="GO:0003824">
    <property type="term" value="F:catalytic activity"/>
    <property type="evidence" value="ECO:0007669"/>
    <property type="project" value="InterPro"/>
</dbReference>
<name>A0A484HBX2_9ZZZZ</name>
<dbReference type="PANTHER" id="PTHR43716">
    <property type="entry name" value="D-2-HYDROXYGLUTARATE DEHYDROGENASE, MITOCHONDRIAL"/>
    <property type="match status" value="1"/>
</dbReference>
<dbReference type="Pfam" id="PF01565">
    <property type="entry name" value="FAD_binding_4"/>
    <property type="match status" value="1"/>
</dbReference>
<evidence type="ECO:0000259" key="5">
    <source>
        <dbReference type="PROSITE" id="PS51387"/>
    </source>
</evidence>
<dbReference type="AlphaFoldDB" id="A0A484HBX2"/>